<accession>A0A1S9RUW7</accession>
<evidence type="ECO:0000313" key="5">
    <source>
        <dbReference type="EMBL" id="OOQ89307.1"/>
    </source>
</evidence>
<dbReference type="Gene3D" id="3.40.50.300">
    <property type="entry name" value="P-loop containing nucleotide triphosphate hydrolases"/>
    <property type="match status" value="1"/>
</dbReference>
<evidence type="ECO:0000313" key="6">
    <source>
        <dbReference type="Proteomes" id="UP000190744"/>
    </source>
</evidence>
<gene>
    <name evidence="5" type="ORF">PEBR_27349</name>
</gene>
<sequence length="1381" mass="155875">MRGSEPIVAICGRHGLEQESSYGPPSRVIGRLINLLMPSKAIDEFLEEMKVRNRQGRFYEEVLNSRAVMAVSEGQRGVDECAGRLTEFVKQIEQRGYSSKTTRLLRAIDPFMDGIQNLMSACQTIIQASPFAVGVVFTGAQLVLRLAQKMGKAFDVITEAMAEIGASLKCYAKFAVAYDTSDEVRERLMASYKNIVGFWATATKLLDQNLIIGTLKNILHPLADEIQSTLDSMRRDCSRVESIAHAEEALRANEERKRLKVEHEEKLKNGIRDWISGGDDLDVRCDLEFHSERRHGTTCSWIFEDKKFLHWRDSSSDPVLWYNAPPGSGKTVLSSAVVQHLSQRGLASAYFFYSFSDFTKRNPLSGLRALAIQILNFLKTGIPDRVVELYRQEIANNARHLRLRGHMIEVLHALLKQCPLIYIVVDGLDESLDDENLRNIFKSIVSAPVYGTVKWFFTSRKEGQIQSMMERLNAVFLSPARSTLAAEIRIFLADGLRSIEKSLEQLDDYVEYSEGSFLYSKFLIDTLNGKGVTCDADIKRALHEFPQTLTGYYLRSLLRLSYRSPFERDLVRRLFTILVTAVQSVTWNELRNALAIRPGAQDYSPDSVPKEDVIHDLCGSLLLLDRSSDQNKTNPKVKLFHKTIQDFLLQDPRDLPIDKSFSHVEEFRLKEMKKFFIQPSVGSVKLGITCMTLLRYRRYKSFSTAKAILDDNSTENAFLKYAAAFWFLHFMDTEHHSEEVFEEVRAFMESPSFWTCVALQSYVVPYNFGCYISTGTKKYQMGVRRADLSKADYFAVPLPNWLGQYPYGKLLDQDFCSFVTDWHEVLATRPGALEQCVPLSNMQSRLGDHLHQSERIKVWRFNDMIDPANVVQLRIASISVSGGKLCADLVCKYRSDPPGRFHCHRVSVFSKGTKIHGTFDTGAGLIDLENSDTDCQLGHNDFQARVLKFDGSRLQVERSMGSLSQTFSAPGAWKPTAPSQIWHLRSKSNRITPHGNITLLHVVRNTDQPVNQKDDDSDSSEMDNESSSDSSSDSEPDDGFIVDSHYDSGYEEGSSVKSRSRSLEQAPNECAIVICESYRPLWIPLTLNKRIRKGVPSAVHPSLPFIALKDLHGHIIIANMSTGIWHIETDPIRLDETGCQASEIHFSSCGQFLYSLQASFCEEQGHVNCALSLSSSRFIKNEAGSTSLGDTSVHQQITYKMKETLESLPTNIVLVHWSDNEVVVALPPLTCEPKIVKFGLSRPSDSGPDPLWSVETLRAPIYFPSSAIVSSPVLLYRHRSSSKNHEICLALTGKNSTSHSTNTDEQTTSSAPSPVVIRWRIPHEDGWRVWDSKIDEESEDLKRGGDDLRTLRGGFVDDEKRFYVPIRSGLDWTRTGYLTCC</sequence>
<dbReference type="InterPro" id="IPR027417">
    <property type="entry name" value="P-loop_NTPase"/>
</dbReference>
<keyword evidence="1" id="KW-0677">Repeat</keyword>
<dbReference type="EMBL" id="LJBN01000112">
    <property type="protein sequence ID" value="OOQ89307.1"/>
    <property type="molecule type" value="Genomic_DNA"/>
</dbReference>
<dbReference type="InterPro" id="IPR056125">
    <property type="entry name" value="DUF7708"/>
</dbReference>
<dbReference type="SUPFAM" id="SSF52540">
    <property type="entry name" value="P-loop containing nucleoside triphosphate hydrolases"/>
    <property type="match status" value="1"/>
</dbReference>
<evidence type="ECO:0000256" key="1">
    <source>
        <dbReference type="ARBA" id="ARBA00022737"/>
    </source>
</evidence>
<dbReference type="Proteomes" id="UP000190744">
    <property type="component" value="Unassembled WGS sequence"/>
</dbReference>
<name>A0A1S9RUW7_PENBI</name>
<feature type="region of interest" description="Disordered" evidence="2">
    <location>
        <begin position="1001"/>
        <end position="1061"/>
    </location>
</feature>
<evidence type="ECO:0000259" key="3">
    <source>
        <dbReference type="Pfam" id="PF24809"/>
    </source>
</evidence>
<dbReference type="PANTHER" id="PTHR10039">
    <property type="entry name" value="AMELOGENIN"/>
    <property type="match status" value="1"/>
</dbReference>
<feature type="domain" description="Nephrocystin 3-like N-terminal" evidence="4">
    <location>
        <begin position="298"/>
        <end position="460"/>
    </location>
</feature>
<dbReference type="PANTHER" id="PTHR10039:SF14">
    <property type="entry name" value="NACHT DOMAIN-CONTAINING PROTEIN"/>
    <property type="match status" value="1"/>
</dbReference>
<feature type="domain" description="DUF7708" evidence="3">
    <location>
        <begin position="111"/>
        <end position="248"/>
    </location>
</feature>
<comment type="caution">
    <text evidence="5">The sequence shown here is derived from an EMBL/GenBank/DDBJ whole genome shotgun (WGS) entry which is preliminary data.</text>
</comment>
<evidence type="ECO:0000259" key="4">
    <source>
        <dbReference type="Pfam" id="PF24883"/>
    </source>
</evidence>
<feature type="compositionally biased region" description="Acidic residues" evidence="2">
    <location>
        <begin position="1015"/>
        <end position="1040"/>
    </location>
</feature>
<proteinExistence type="predicted"/>
<dbReference type="InterPro" id="IPR056884">
    <property type="entry name" value="NPHP3-like_N"/>
</dbReference>
<dbReference type="Pfam" id="PF24809">
    <property type="entry name" value="DUF7708"/>
    <property type="match status" value="1"/>
</dbReference>
<organism evidence="5 6">
    <name type="scientific">Penicillium brasilianum</name>
    <dbReference type="NCBI Taxonomy" id="104259"/>
    <lineage>
        <taxon>Eukaryota</taxon>
        <taxon>Fungi</taxon>
        <taxon>Dikarya</taxon>
        <taxon>Ascomycota</taxon>
        <taxon>Pezizomycotina</taxon>
        <taxon>Eurotiomycetes</taxon>
        <taxon>Eurotiomycetidae</taxon>
        <taxon>Eurotiales</taxon>
        <taxon>Aspergillaceae</taxon>
        <taxon>Penicillium</taxon>
    </lineage>
</organism>
<dbReference type="Pfam" id="PF24883">
    <property type="entry name" value="NPHP3_N"/>
    <property type="match status" value="1"/>
</dbReference>
<evidence type="ECO:0000256" key="2">
    <source>
        <dbReference type="SAM" id="MobiDB-lite"/>
    </source>
</evidence>
<reference evidence="6" key="1">
    <citation type="submission" date="2015-09" db="EMBL/GenBank/DDBJ databases">
        <authorList>
            <person name="Fill T.P."/>
            <person name="Baretta J.F."/>
            <person name="de Almeida L.G."/>
            <person name="Rocha M."/>
            <person name="de Souza D.H."/>
            <person name="Malavazi I."/>
            <person name="Cerdeira L.T."/>
            <person name="Hong H."/>
            <person name="Samborskyy M."/>
            <person name="de Vasconcelos A.T."/>
            <person name="Leadlay P."/>
            <person name="Rodrigues-Filho E."/>
        </authorList>
    </citation>
    <scope>NUCLEOTIDE SEQUENCE [LARGE SCALE GENOMIC DNA]</scope>
    <source>
        <strain evidence="6">LaBioMMi 136</strain>
    </source>
</reference>
<protein>
    <submittedName>
        <fullName evidence="5">Uncharacterized protein</fullName>
    </submittedName>
</protein>